<protein>
    <submittedName>
        <fullName evidence="4">LPS-assembly protein LptD</fullName>
    </submittedName>
</protein>
<evidence type="ECO:0000313" key="4">
    <source>
        <dbReference type="EMBL" id="MDA3969358.1"/>
    </source>
</evidence>
<evidence type="ECO:0000256" key="1">
    <source>
        <dbReference type="ARBA" id="ARBA00023237"/>
    </source>
</evidence>
<dbReference type="Pfam" id="PF03968">
    <property type="entry name" value="LptD_N"/>
    <property type="match status" value="1"/>
</dbReference>
<gene>
    <name evidence="4" type="ORF">PF021_06685</name>
</gene>
<organism evidence="4 5">
    <name type="scientific">Helicobacter ibis</name>
    <dbReference type="NCBI Taxonomy" id="2962633"/>
    <lineage>
        <taxon>Bacteria</taxon>
        <taxon>Pseudomonadati</taxon>
        <taxon>Campylobacterota</taxon>
        <taxon>Epsilonproteobacteria</taxon>
        <taxon>Campylobacterales</taxon>
        <taxon>Helicobacteraceae</taxon>
        <taxon>Helicobacter</taxon>
    </lineage>
</organism>
<dbReference type="PANTHER" id="PTHR30189:SF1">
    <property type="entry name" value="LPS-ASSEMBLY PROTEIN LPTD"/>
    <property type="match status" value="1"/>
</dbReference>
<feature type="domain" description="Organic solvent tolerance-like N-terminal" evidence="3">
    <location>
        <begin position="64"/>
        <end position="171"/>
    </location>
</feature>
<accession>A0ABT4VF74</accession>
<evidence type="ECO:0000313" key="5">
    <source>
        <dbReference type="Proteomes" id="UP001210261"/>
    </source>
</evidence>
<dbReference type="RefSeq" id="WP_271021708.1">
    <property type="nucleotide sequence ID" value="NZ_JAQHXR010000004.1"/>
</dbReference>
<name>A0ABT4VF74_9HELI</name>
<dbReference type="Gene3D" id="2.60.450.10">
    <property type="entry name" value="Lipopolysaccharide (LPS) transport protein A like domain"/>
    <property type="match status" value="1"/>
</dbReference>
<feature type="signal peptide" evidence="2">
    <location>
        <begin position="1"/>
        <end position="20"/>
    </location>
</feature>
<feature type="chain" id="PRO_5045682358" evidence="2">
    <location>
        <begin position="21"/>
        <end position="703"/>
    </location>
</feature>
<dbReference type="HAMAP" id="MF_01411">
    <property type="entry name" value="LPS_assembly_LptD"/>
    <property type="match status" value="1"/>
</dbReference>
<reference evidence="4 5" key="1">
    <citation type="submission" date="2023-01" db="EMBL/GenBank/DDBJ databases">
        <title>Description of Helicobacter ibis sp. nov. isolated from faecal droppings of black-faced ibis (Theristicus melanopis).</title>
        <authorList>
            <person name="Lopez-Cantillo M."/>
            <person name="Vidal-Veuthey B."/>
            <person name="Mella A."/>
            <person name="De La Haba R."/>
            <person name="Collado L."/>
        </authorList>
    </citation>
    <scope>NUCLEOTIDE SEQUENCE [LARGE SCALE GENOMIC DNA]</scope>
    <source>
        <strain evidence="4 5">A82</strain>
    </source>
</reference>
<keyword evidence="5" id="KW-1185">Reference proteome</keyword>
<dbReference type="InterPro" id="IPR020889">
    <property type="entry name" value="LipoPS_assembly_LptD"/>
</dbReference>
<keyword evidence="1" id="KW-0998">Cell outer membrane</keyword>
<dbReference type="PANTHER" id="PTHR30189">
    <property type="entry name" value="LPS-ASSEMBLY PROTEIN"/>
    <property type="match status" value="1"/>
</dbReference>
<dbReference type="InterPro" id="IPR050218">
    <property type="entry name" value="LptD"/>
</dbReference>
<dbReference type="EMBL" id="JAQHXR010000004">
    <property type="protein sequence ID" value="MDA3969358.1"/>
    <property type="molecule type" value="Genomic_DNA"/>
</dbReference>
<keyword evidence="2" id="KW-0732">Signal</keyword>
<keyword evidence="1" id="KW-0472">Membrane</keyword>
<dbReference type="Proteomes" id="UP001210261">
    <property type="component" value="Unassembled WGS sequence"/>
</dbReference>
<sequence length="703" mass="82267">MNLKTISIAASIFMVSSLYAQPSIKKFNENQQAVFEFLADDMQYSKTLVIGKGNATVINLDYLITADEANYDTKTGEITLIGNVSAYKGNSLFLKSDSIKIKMQENYSFLEPFYLQDSASGIWVSADEAEFNDTIYRTSDASVSSCSINNPIWSLKASSGEYDTQKEWMSLWNPRLCIYNMPVMYFPYLSFSLGFKRKSGLLYPLFGNSRDDGFLYSQPIFIAPSNFWDMTFAPQVRSKRGAGFYNEFRFIDDKDEILWLNLGYFANKKDYQERYDLENRNHYGLQLKYERKDLLSSEDSYFYEDGMHADISQVSDIDYFRLQNNNAEDKADLQGNLLTSRFNYFLKSDSDYIGLYARYYSNLEQNSNANTIQTLPEIQYHRQIDNILVDDLYYSFDYKITNYTRREGFSATQQQVYLPFIYTKEVFDDYLNLSISPVVYATAVDYSRSNFDSGRYVNNHYVFKANTDLMKSYDNFGHTINLEAKYIMSGFDYKSGYFDQFFVLPGSDDEVELSIFQSFYDNDNNLKLSHKLKQYYYFIDNGEKIGELESELEYFYDYHWRFLSSIFYNHTEARISEATHQISYTNNDELSLFFGHFVRERFAREDLSQWRFGEANYINAGFYKSFAYFDVFANIGYDYKEDYFKTWSVGINTQVRCFKLGLKYASEVYPTLTTRGVEARDDKYVLLTLELMPLLKNGLKIGS</sequence>
<evidence type="ECO:0000256" key="2">
    <source>
        <dbReference type="SAM" id="SignalP"/>
    </source>
</evidence>
<comment type="caution">
    <text evidence="4">The sequence shown here is derived from an EMBL/GenBank/DDBJ whole genome shotgun (WGS) entry which is preliminary data.</text>
</comment>
<proteinExistence type="inferred from homology"/>
<dbReference type="InterPro" id="IPR005653">
    <property type="entry name" value="OstA-like_N"/>
</dbReference>
<evidence type="ECO:0000259" key="3">
    <source>
        <dbReference type="Pfam" id="PF03968"/>
    </source>
</evidence>